<evidence type="ECO:0000256" key="2">
    <source>
        <dbReference type="ARBA" id="ARBA00022679"/>
    </source>
</evidence>
<gene>
    <name evidence="4" type="ORF">EKL98_14040</name>
</gene>
<dbReference type="PANTHER" id="PTHR12526:SF629">
    <property type="entry name" value="TEICHURONIC ACID BIOSYNTHESIS GLYCOSYLTRANSFERASE TUAH-RELATED"/>
    <property type="match status" value="1"/>
</dbReference>
<protein>
    <submittedName>
        <fullName evidence="4">Glycosyltransferase</fullName>
    </submittedName>
</protein>
<evidence type="ECO:0000256" key="1">
    <source>
        <dbReference type="ARBA" id="ARBA00022676"/>
    </source>
</evidence>
<name>A0A432CI78_9FLAO</name>
<keyword evidence="2 4" id="KW-0808">Transferase</keyword>
<keyword evidence="1" id="KW-0328">Glycosyltransferase</keyword>
<reference evidence="4 5" key="1">
    <citation type="submission" date="2018-12" db="EMBL/GenBank/DDBJ databases">
        <title>Flavobacterium sp. nov., isolated from glacier ice.</title>
        <authorList>
            <person name="Liu Q."/>
            <person name="Xin Y.-H."/>
        </authorList>
    </citation>
    <scope>NUCLEOTIDE SEQUENCE [LARGE SCALE GENOMIC DNA]</scope>
    <source>
        <strain evidence="4 5">RB1N8</strain>
    </source>
</reference>
<dbReference type="Pfam" id="PF00534">
    <property type="entry name" value="Glycos_transf_1"/>
    <property type="match status" value="1"/>
</dbReference>
<dbReference type="GO" id="GO:0016757">
    <property type="term" value="F:glycosyltransferase activity"/>
    <property type="evidence" value="ECO:0007669"/>
    <property type="project" value="UniProtKB-KW"/>
</dbReference>
<feature type="domain" description="Glycosyl transferase family 1" evidence="3">
    <location>
        <begin position="244"/>
        <end position="385"/>
    </location>
</feature>
<evidence type="ECO:0000313" key="5">
    <source>
        <dbReference type="Proteomes" id="UP000280825"/>
    </source>
</evidence>
<organism evidence="4 5">
    <name type="scientific">Flavobacterium bomense</name>
    <dbReference type="NCBI Taxonomy" id="2497483"/>
    <lineage>
        <taxon>Bacteria</taxon>
        <taxon>Pseudomonadati</taxon>
        <taxon>Bacteroidota</taxon>
        <taxon>Flavobacteriia</taxon>
        <taxon>Flavobacteriales</taxon>
        <taxon>Flavobacteriaceae</taxon>
        <taxon>Flavobacterium</taxon>
    </lineage>
</organism>
<sequence>MKKRILIIINARFPYEKSEDFLSNELDYAAGYDEIICFPILVFGKKSANDIIYKKSKRAFSCFNPISSYWESEKKIKLLFLVLTKKFVYEEIFFLLKNRKFSTGNIKNLFSFLLISYNAFYEAWDKINEIIKNNDVVIYSYWMHCSALAAISLKRKIKNTANVEKIITRCHRFDLYEYANESNYIPMRKHILSNMDEIHSISEDGLIYLEDKYAINKNKLILSRLGTIDRGVSIFPKSTTLHLVSCSWMRPVKRVSSIVRAISNLSFQLEWVHFGDGEEYNTIENLVKNIDNPLVSYKLMGAYSNEKVLDEYATTHYDVFINVSENEGVPVSIMEAMSFGKIIIATNVGGTSEIVENGINGFLLNKDFTNEELVSVITKVALLDEKQFSDMCNQSRRIWEERCNAENNYVQFYQNA</sequence>
<dbReference type="RefSeq" id="WP_126562931.1">
    <property type="nucleotide sequence ID" value="NZ_RYDJ01000020.1"/>
</dbReference>
<comment type="caution">
    <text evidence="4">The sequence shown here is derived from an EMBL/GenBank/DDBJ whole genome shotgun (WGS) entry which is preliminary data.</text>
</comment>
<dbReference type="Gene3D" id="3.40.50.2000">
    <property type="entry name" value="Glycogen Phosphorylase B"/>
    <property type="match status" value="2"/>
</dbReference>
<evidence type="ECO:0000259" key="3">
    <source>
        <dbReference type="Pfam" id="PF00534"/>
    </source>
</evidence>
<keyword evidence="5" id="KW-1185">Reference proteome</keyword>
<evidence type="ECO:0000313" key="4">
    <source>
        <dbReference type="EMBL" id="RTZ02051.1"/>
    </source>
</evidence>
<dbReference type="PANTHER" id="PTHR12526">
    <property type="entry name" value="GLYCOSYLTRANSFERASE"/>
    <property type="match status" value="1"/>
</dbReference>
<dbReference type="AlphaFoldDB" id="A0A432CI78"/>
<dbReference type="EMBL" id="RYDJ01000020">
    <property type="protein sequence ID" value="RTZ02051.1"/>
    <property type="molecule type" value="Genomic_DNA"/>
</dbReference>
<proteinExistence type="predicted"/>
<dbReference type="InterPro" id="IPR001296">
    <property type="entry name" value="Glyco_trans_1"/>
</dbReference>
<dbReference type="Proteomes" id="UP000280825">
    <property type="component" value="Unassembled WGS sequence"/>
</dbReference>
<accession>A0A432CI78</accession>
<dbReference type="SUPFAM" id="SSF53756">
    <property type="entry name" value="UDP-Glycosyltransferase/glycogen phosphorylase"/>
    <property type="match status" value="1"/>
</dbReference>